<proteinExistence type="predicted"/>
<keyword evidence="1" id="KW-1133">Transmembrane helix</keyword>
<dbReference type="EMBL" id="CP157762">
    <property type="protein sequence ID" value="XBP91964.1"/>
    <property type="molecule type" value="Genomic_DNA"/>
</dbReference>
<evidence type="ECO:0000256" key="1">
    <source>
        <dbReference type="SAM" id="Phobius"/>
    </source>
</evidence>
<gene>
    <name evidence="3" type="ORF">ABUL08_20355</name>
    <name evidence="2" type="ORF">VK199_20285</name>
</gene>
<dbReference type="Pfam" id="PF18616">
    <property type="entry name" value="CdiI_3"/>
    <property type="match status" value="1"/>
</dbReference>
<accession>A0AAU8H8G6</accession>
<reference evidence="2" key="1">
    <citation type="submission" date="2024-01" db="EMBL/GenBank/DDBJ databases">
        <title>The genome sequence of Micromonospora mangrovi CCTCC AA 2012012.</title>
        <authorList>
            <person name="Gao J."/>
        </authorList>
    </citation>
    <scope>NUCLEOTIDE SEQUENCE</scope>
    <source>
        <strain evidence="2">CCTCC AA 2012012</strain>
    </source>
</reference>
<reference evidence="3" key="2">
    <citation type="submission" date="2024-06" db="EMBL/GenBank/DDBJ databases">
        <title>Micromonospora mangrovi CCTCC AA 2012012 genome sequences.</title>
        <authorList>
            <person name="Gao J."/>
        </authorList>
    </citation>
    <scope>NUCLEOTIDE SEQUENCE</scope>
    <source>
        <strain evidence="3">CCTCC AA 2012012</strain>
    </source>
</reference>
<dbReference type="RefSeq" id="WP_350931529.1">
    <property type="nucleotide sequence ID" value="NZ_CP157762.1"/>
</dbReference>
<dbReference type="InterPro" id="IPR040547">
    <property type="entry name" value="CdiI"/>
</dbReference>
<feature type="transmembrane region" description="Helical" evidence="1">
    <location>
        <begin position="48"/>
        <end position="68"/>
    </location>
</feature>
<feature type="transmembrane region" description="Helical" evidence="1">
    <location>
        <begin position="12"/>
        <end position="36"/>
    </location>
</feature>
<dbReference type="AlphaFoldDB" id="A0AAU8H8G6"/>
<protein>
    <submittedName>
        <fullName evidence="3">Contact-dependent growth inhibition system immunity protein</fullName>
    </submittedName>
</protein>
<evidence type="ECO:0000313" key="3">
    <source>
        <dbReference type="EMBL" id="XCH72662.1"/>
    </source>
</evidence>
<dbReference type="EMBL" id="CP159342">
    <property type="protein sequence ID" value="XCH72662.1"/>
    <property type="molecule type" value="Genomic_DNA"/>
</dbReference>
<evidence type="ECO:0000313" key="2">
    <source>
        <dbReference type="EMBL" id="XBP91964.1"/>
    </source>
</evidence>
<dbReference type="CDD" id="cd20691">
    <property type="entry name" value="CdiI_EC536-like"/>
    <property type="match status" value="1"/>
</dbReference>
<keyword evidence="1" id="KW-0812">Transmembrane</keyword>
<keyword evidence="1" id="KW-0472">Membrane</keyword>
<organism evidence="3">
    <name type="scientific">Micromonospora sp. CCTCC AA 2012012</name>
    <dbReference type="NCBI Taxonomy" id="3111921"/>
    <lineage>
        <taxon>Bacteria</taxon>
        <taxon>Bacillati</taxon>
        <taxon>Actinomycetota</taxon>
        <taxon>Actinomycetes</taxon>
        <taxon>Micromonosporales</taxon>
        <taxon>Micromonosporaceae</taxon>
        <taxon>Micromonospora</taxon>
    </lineage>
</organism>
<name>A0AAU8H8G6_9ACTN</name>
<sequence length="220" mass="24187">MPGDEFKLRIPGLLVLAAVWVMLGGVIGVGSFGQIYPLTDKDGWKNPAGIAAAGFGACLVGLLVLEPWSWFPRARPRRSTLTTVTTIEEYERNVWPDPGPDATSLVRRCAELRRKPVADFTVEDLRVLLGQEIGVPALLPRAVAVLLRDPLAEGAYHPGDLLSNVLRLRDAAWSDLQTERTQLAAVLTELIARPPFSDPDLKPAHPDRLLRDAVMRFLGR</sequence>